<feature type="region of interest" description="Disordered" evidence="7">
    <location>
        <begin position="626"/>
        <end position="669"/>
    </location>
</feature>
<feature type="region of interest" description="Disordered" evidence="7">
    <location>
        <begin position="1"/>
        <end position="40"/>
    </location>
</feature>
<feature type="region of interest" description="Disordered" evidence="7">
    <location>
        <begin position="233"/>
        <end position="331"/>
    </location>
</feature>
<gene>
    <name evidence="11" type="ORF">SCF082_LOCUS44808</name>
</gene>
<dbReference type="PANTHER" id="PTHR45800:SF11">
    <property type="entry name" value="PHOSPHATIDYLINOSITOL 3-KINASE-RELATED PROTEIN KINASE"/>
    <property type="match status" value="1"/>
</dbReference>
<feature type="compositionally biased region" description="Polar residues" evidence="7">
    <location>
        <begin position="466"/>
        <end position="481"/>
    </location>
</feature>
<feature type="compositionally biased region" description="Polar residues" evidence="7">
    <location>
        <begin position="173"/>
        <end position="194"/>
    </location>
</feature>
<feature type="transmembrane region" description="Helical" evidence="8">
    <location>
        <begin position="1101"/>
        <end position="1123"/>
    </location>
</feature>
<evidence type="ECO:0000259" key="10">
    <source>
        <dbReference type="PROSITE" id="PS51462"/>
    </source>
</evidence>
<keyword evidence="2" id="KW-0808">Transferase</keyword>
<dbReference type="InterPro" id="IPR015797">
    <property type="entry name" value="NUDIX_hydrolase-like_dom_sf"/>
</dbReference>
<dbReference type="Gene3D" id="3.90.79.10">
    <property type="entry name" value="Nucleoside Triphosphate Pyrophosphohydrolase"/>
    <property type="match status" value="1"/>
</dbReference>
<reference evidence="11 12" key="1">
    <citation type="submission" date="2024-02" db="EMBL/GenBank/DDBJ databases">
        <authorList>
            <person name="Chen Y."/>
            <person name="Shah S."/>
            <person name="Dougan E. K."/>
            <person name="Thang M."/>
            <person name="Chan C."/>
        </authorList>
    </citation>
    <scope>NUCLEOTIDE SEQUENCE [LARGE SCALE GENOMIC DNA]</scope>
</reference>
<dbReference type="Pfam" id="PF26512">
    <property type="entry name" value="SOI"/>
    <property type="match status" value="1"/>
</dbReference>
<evidence type="ECO:0000256" key="6">
    <source>
        <dbReference type="ARBA" id="ARBA00022840"/>
    </source>
</evidence>
<feature type="region of interest" description="Disordered" evidence="7">
    <location>
        <begin position="395"/>
        <end position="447"/>
    </location>
</feature>
<feature type="region of interest" description="Disordered" evidence="7">
    <location>
        <begin position="462"/>
        <end position="481"/>
    </location>
</feature>
<dbReference type="InterPro" id="IPR058965">
    <property type="entry name" value="SOI/HabA-like"/>
</dbReference>
<evidence type="ECO:0000256" key="2">
    <source>
        <dbReference type="ARBA" id="ARBA00022679"/>
    </source>
</evidence>
<dbReference type="Pfam" id="PF00293">
    <property type="entry name" value="NUDIX"/>
    <property type="match status" value="1"/>
</dbReference>
<proteinExistence type="inferred from homology"/>
<dbReference type="InterPro" id="IPR044571">
    <property type="entry name" value="P4KG1-8"/>
</dbReference>
<evidence type="ECO:0000313" key="11">
    <source>
        <dbReference type="EMBL" id="CAK9095391.1"/>
    </source>
</evidence>
<keyword evidence="8" id="KW-1133">Transmembrane helix</keyword>
<evidence type="ECO:0000313" key="12">
    <source>
        <dbReference type="Proteomes" id="UP001642464"/>
    </source>
</evidence>
<sequence>MEQDESSSAASESSEEEEEEEEGPAQVREEEPRVLRPQVPPKLALYGRHIREHGEGLVRQATQHAQAFVLAQAAAAAEQEEQEQAQALQQNRGDGSGGALGKAEPAPEDPEDQTAQREQAASLQDQVAELVSKLDAVLAAIPTMAAAQSPADPSKASDGARVASIGRKGEGAATSNNNNKTQEGNAKLEQQVSDQQDRIDRLLQTLEQTTQKVDLMARERELELMMVDEDSLGDINMRTMTTSLRPQDRRSAQGRENQQQQPPPKPEQQQQRPKFGPQKTKLTAGALATGDKANIHSDDLLSLDSISTTPKTDEPEKDKVTAGERRRVARGIPTALAQVATRMTLADEERSGSSSAASLRVASRRRAAAAAAKMGNVLHSALKVSASSPAVSAAREASASSDRGAISPPSSATVPGSLDKSSAADALDKETPEALDAPRQPRPRKPSVYLDLAKQGRNLFLRSTAEGESTPSPASARRLTSTPSMVMLSEAAELLSESPSALIPMEEESTGGVYQLRRQKSVYFVPEGPVTAVPSSLTTPAPQGRGLSGKSRSNLFASSGPPRFFNSKKQEQKKPAICLSTADDGSAMPLRRRSHTVSSGLDARALVEKGTAAELFLKAVDAPRGLRGHHSTEETASGTGSSVRLGTKSRSSDALRQLTRTATTPASFSRSPLDTMLARMTSGKQQGDPDAAVAEVTLTTTKTTTTTTTTTVTTSGAPGLGQTPSATAPAKGLRRKQASRLAVFKPEDEETGAELAAGLGDRNPERAGLVIGGGAKRERASYLLDKNTARFSGVPETALVMSKFPLAKQQQDKDHRRKTGQTPGEQDHEGDAAEEAESEAAATSTVAAAAAAAAARVRTKRGSLQRFCESDGNAEDRPDLVRLAPARQVHKIGILDLRIFNTDRHSGNILCKKEGDISKLIPIDHGLSLPDWHFLAEAYFDWQHWAQAQTPFDGETLRVITALDRAKDAETLRSLSFTESCIATNQICTIALQVSARNGLVLEDLGKMFQRPFCAGHNLHNKFFSPLEHMIIKACERCNTTYHPSGTRELEPMPASEPDDGGEEEEVDIDQKELEAFGNDQPPPGFYEALEQVADAQRRTVFHGIVCFGLGLAAGIPYSGVVFRDHAKEWSEAEQEAVKGLIMALSNAISGTERAWKMAHMEGLLNGLSMMIVASVLPVMRNLSLDEIKHLSTAMAVTAYGNTIAAFLCAMMSVRGFSPGGSIVNRVANLGFGAGVPAIFYEVKLASAALKALPERSFSSKLPKEHQANPEEYERRAQRTAAVCVALCNVDGEASVLLTLRSSSVGTHRGHVSFPGGHVDGDETPEEACVRELREETDLSCETLGRWHEVRAVTGTMVTPVVSLIDPDLTATQVQDCSDVSVEVERCFSLRVQDLFDPDTRQIQMIKDRFPMPRFHVPGAESNPPVWGLTAFILDGVLRDVLCAAFQVTEYPEEVKDSVHR</sequence>
<feature type="region of interest" description="Disordered" evidence="7">
    <location>
        <begin position="707"/>
        <end position="734"/>
    </location>
</feature>
<dbReference type="PROSITE" id="PS51462">
    <property type="entry name" value="NUDIX"/>
    <property type="match status" value="1"/>
</dbReference>
<dbReference type="InterPro" id="IPR000403">
    <property type="entry name" value="PI3/4_kinase_cat_dom"/>
</dbReference>
<feature type="transmembrane region" description="Helical" evidence="8">
    <location>
        <begin position="1192"/>
        <end position="1214"/>
    </location>
</feature>
<evidence type="ECO:0000256" key="4">
    <source>
        <dbReference type="ARBA" id="ARBA00022777"/>
    </source>
</evidence>
<feature type="compositionally biased region" description="Low complexity" evidence="7">
    <location>
        <begin position="395"/>
        <end position="405"/>
    </location>
</feature>
<keyword evidence="6" id="KW-0067">ATP-binding</keyword>
<dbReference type="PANTHER" id="PTHR45800">
    <property type="entry name" value="PHOSPHATIDYLINOSITOL 4-KINASE GAMMA"/>
    <property type="match status" value="1"/>
</dbReference>
<organism evidence="11 12">
    <name type="scientific">Durusdinium trenchii</name>
    <dbReference type="NCBI Taxonomy" id="1381693"/>
    <lineage>
        <taxon>Eukaryota</taxon>
        <taxon>Sar</taxon>
        <taxon>Alveolata</taxon>
        <taxon>Dinophyceae</taxon>
        <taxon>Suessiales</taxon>
        <taxon>Symbiodiniaceae</taxon>
        <taxon>Durusdinium</taxon>
    </lineage>
</organism>
<feature type="region of interest" description="Disordered" evidence="7">
    <location>
        <begin position="1043"/>
        <end position="1064"/>
    </location>
</feature>
<feature type="compositionally biased region" description="Polar residues" evidence="7">
    <location>
        <begin position="116"/>
        <end position="125"/>
    </location>
</feature>
<accession>A0ABP0R7S3</accession>
<dbReference type="InterPro" id="IPR020084">
    <property type="entry name" value="NUDIX_hydrolase_CS"/>
</dbReference>
<keyword evidence="8" id="KW-0472">Membrane</keyword>
<dbReference type="InterPro" id="IPR000086">
    <property type="entry name" value="NUDIX_hydrolase_dom"/>
</dbReference>
<feature type="region of interest" description="Disordered" evidence="7">
    <location>
        <begin position="344"/>
        <end position="373"/>
    </location>
</feature>
<evidence type="ECO:0000256" key="1">
    <source>
        <dbReference type="ARBA" id="ARBA00008941"/>
    </source>
</evidence>
<feature type="compositionally biased region" description="Basic and acidic residues" evidence="7">
    <location>
        <begin position="311"/>
        <end position="326"/>
    </location>
</feature>
<dbReference type="PROSITE" id="PS00893">
    <property type="entry name" value="NUDIX_BOX"/>
    <property type="match status" value="1"/>
</dbReference>
<feature type="domain" description="PI3K/PI4K catalytic" evidence="9">
    <location>
        <begin position="716"/>
        <end position="1047"/>
    </location>
</feature>
<keyword evidence="8" id="KW-0812">Transmembrane</keyword>
<feature type="compositionally biased region" description="Low complexity" evidence="7">
    <location>
        <begin position="352"/>
        <end position="361"/>
    </location>
</feature>
<evidence type="ECO:0000256" key="7">
    <source>
        <dbReference type="SAM" id="MobiDB-lite"/>
    </source>
</evidence>
<dbReference type="CDD" id="cd03426">
    <property type="entry name" value="NUDIX_CoAse_Nudt7"/>
    <property type="match status" value="1"/>
</dbReference>
<dbReference type="EMBL" id="CAXAMM010040788">
    <property type="protein sequence ID" value="CAK9095391.1"/>
    <property type="molecule type" value="Genomic_DNA"/>
</dbReference>
<name>A0ABP0R7S3_9DINO</name>
<keyword evidence="5" id="KW-0378">Hydrolase</keyword>
<comment type="similarity">
    <text evidence="1">Belongs to the PI3/PI4-kinase family. Type II PI4K subfamily.</text>
</comment>
<feature type="region of interest" description="Disordered" evidence="7">
    <location>
        <begin position="72"/>
        <end position="125"/>
    </location>
</feature>
<feature type="compositionally biased region" description="Polar residues" evidence="7">
    <location>
        <begin position="648"/>
        <end position="669"/>
    </location>
</feature>
<feature type="region of interest" description="Disordered" evidence="7">
    <location>
        <begin position="145"/>
        <end position="196"/>
    </location>
</feature>
<dbReference type="PROSITE" id="PS50290">
    <property type="entry name" value="PI3_4_KINASE_3"/>
    <property type="match status" value="1"/>
</dbReference>
<evidence type="ECO:0000256" key="3">
    <source>
        <dbReference type="ARBA" id="ARBA00022741"/>
    </source>
</evidence>
<keyword evidence="3" id="KW-0547">Nucleotide-binding</keyword>
<comment type="caution">
    <text evidence="11">The sequence shown here is derived from an EMBL/GenBank/DDBJ whole genome shotgun (WGS) entry which is preliminary data.</text>
</comment>
<dbReference type="Proteomes" id="UP001642464">
    <property type="component" value="Unassembled WGS sequence"/>
</dbReference>
<feature type="domain" description="Nudix hydrolase" evidence="10">
    <location>
        <begin position="1278"/>
        <end position="1416"/>
    </location>
</feature>
<evidence type="ECO:0000256" key="5">
    <source>
        <dbReference type="ARBA" id="ARBA00022801"/>
    </source>
</evidence>
<dbReference type="Pfam" id="PF00454">
    <property type="entry name" value="PI3_PI4_kinase"/>
    <property type="match status" value="1"/>
</dbReference>
<feature type="compositionally biased region" description="Low complexity" evidence="7">
    <location>
        <begin position="1"/>
        <end position="12"/>
    </location>
</feature>
<protein>
    <submittedName>
        <fullName evidence="11">Phosphatidylinositol 4-kinase gamma 6 (AtPI4Kgamma6) (PI-4Kgamma6) (PI4K gamma 6)</fullName>
    </submittedName>
</protein>
<keyword evidence="4" id="KW-0418">Kinase</keyword>
<dbReference type="InterPro" id="IPR045121">
    <property type="entry name" value="CoAse"/>
</dbReference>
<dbReference type="SUPFAM" id="SSF55811">
    <property type="entry name" value="Nudix"/>
    <property type="match status" value="1"/>
</dbReference>
<keyword evidence="12" id="KW-1185">Reference proteome</keyword>
<evidence type="ECO:0000259" key="9">
    <source>
        <dbReference type="PROSITE" id="PS50290"/>
    </source>
</evidence>
<feature type="region of interest" description="Disordered" evidence="7">
    <location>
        <begin position="804"/>
        <end position="844"/>
    </location>
</feature>
<feature type="transmembrane region" description="Helical" evidence="8">
    <location>
        <begin position="1163"/>
        <end position="1180"/>
    </location>
</feature>
<feature type="compositionally biased region" description="Acidic residues" evidence="7">
    <location>
        <begin position="13"/>
        <end position="23"/>
    </location>
</feature>
<evidence type="ECO:0000256" key="8">
    <source>
        <dbReference type="SAM" id="Phobius"/>
    </source>
</evidence>